<proteinExistence type="predicted"/>
<dbReference type="RefSeq" id="WP_305105197.1">
    <property type="nucleotide sequence ID" value="NZ_JAUTWS010000017.1"/>
</dbReference>
<dbReference type="PROSITE" id="PS51257">
    <property type="entry name" value="PROKAR_LIPOPROTEIN"/>
    <property type="match status" value="1"/>
</dbReference>
<feature type="region of interest" description="Disordered" evidence="1">
    <location>
        <begin position="19"/>
        <end position="61"/>
    </location>
</feature>
<gene>
    <name evidence="3" type="ORF">Q7A36_18405</name>
</gene>
<dbReference type="Proteomes" id="UP001243009">
    <property type="component" value="Unassembled WGS sequence"/>
</dbReference>
<sequence length="61" mass="6081">MRIALLSLIAATALVACESRPAPGPSETRGLPQVQNPYTPGAGGVAPLDRPPGSRGGDKGS</sequence>
<reference evidence="3 4" key="1">
    <citation type="submission" date="2023-08" db="EMBL/GenBank/DDBJ databases">
        <title>The draft genome sequence of Paracraurococcus sp. LOR1-02.</title>
        <authorList>
            <person name="Kingkaew E."/>
            <person name="Tanasupawat S."/>
        </authorList>
    </citation>
    <scope>NUCLEOTIDE SEQUENCE [LARGE SCALE GENOMIC DNA]</scope>
    <source>
        <strain evidence="3 4">LOR1-02</strain>
    </source>
</reference>
<name>A0ABT9E2E0_9PROT</name>
<feature type="chain" id="PRO_5045211753" description="Lipoprotein" evidence="2">
    <location>
        <begin position="17"/>
        <end position="61"/>
    </location>
</feature>
<accession>A0ABT9E2E0</accession>
<keyword evidence="4" id="KW-1185">Reference proteome</keyword>
<evidence type="ECO:0000256" key="2">
    <source>
        <dbReference type="SAM" id="SignalP"/>
    </source>
</evidence>
<organism evidence="3 4">
    <name type="scientific">Paracraurococcus lichenis</name>
    <dbReference type="NCBI Taxonomy" id="3064888"/>
    <lineage>
        <taxon>Bacteria</taxon>
        <taxon>Pseudomonadati</taxon>
        <taxon>Pseudomonadota</taxon>
        <taxon>Alphaproteobacteria</taxon>
        <taxon>Acetobacterales</taxon>
        <taxon>Roseomonadaceae</taxon>
        <taxon>Paracraurococcus</taxon>
    </lineage>
</organism>
<evidence type="ECO:0000313" key="3">
    <source>
        <dbReference type="EMBL" id="MDO9710333.1"/>
    </source>
</evidence>
<evidence type="ECO:0008006" key="5">
    <source>
        <dbReference type="Google" id="ProtNLM"/>
    </source>
</evidence>
<evidence type="ECO:0000313" key="4">
    <source>
        <dbReference type="Proteomes" id="UP001243009"/>
    </source>
</evidence>
<comment type="caution">
    <text evidence="3">The sequence shown here is derived from an EMBL/GenBank/DDBJ whole genome shotgun (WGS) entry which is preliminary data.</text>
</comment>
<feature type="signal peptide" evidence="2">
    <location>
        <begin position="1"/>
        <end position="16"/>
    </location>
</feature>
<evidence type="ECO:0000256" key="1">
    <source>
        <dbReference type="SAM" id="MobiDB-lite"/>
    </source>
</evidence>
<dbReference type="EMBL" id="JAUTWS010000017">
    <property type="protein sequence ID" value="MDO9710333.1"/>
    <property type="molecule type" value="Genomic_DNA"/>
</dbReference>
<protein>
    <recommendedName>
        <fullName evidence="5">Lipoprotein</fullName>
    </recommendedName>
</protein>
<keyword evidence="2" id="KW-0732">Signal</keyword>